<reference evidence="4" key="3">
    <citation type="submission" date="2011-03" db="EMBL/GenBank/DDBJ databases">
        <title>Annotation of Magnaporthe poae ATCC 64411.</title>
        <authorList>
            <person name="Ma L.-J."/>
            <person name="Dead R."/>
            <person name="Young S.K."/>
            <person name="Zeng Q."/>
            <person name="Gargeya S."/>
            <person name="Fitzgerald M."/>
            <person name="Haas B."/>
            <person name="Abouelleil A."/>
            <person name="Alvarado L."/>
            <person name="Arachchi H.M."/>
            <person name="Berlin A."/>
            <person name="Brown A."/>
            <person name="Chapman S.B."/>
            <person name="Chen Z."/>
            <person name="Dunbar C."/>
            <person name="Freedman E."/>
            <person name="Gearin G."/>
            <person name="Gellesch M."/>
            <person name="Goldberg J."/>
            <person name="Griggs A."/>
            <person name="Gujja S."/>
            <person name="Heiman D."/>
            <person name="Howarth C."/>
            <person name="Larson L."/>
            <person name="Lui A."/>
            <person name="MacDonald P.J.P."/>
            <person name="Mehta T."/>
            <person name="Montmayeur A."/>
            <person name="Murphy C."/>
            <person name="Neiman D."/>
            <person name="Pearson M."/>
            <person name="Priest M."/>
            <person name="Roberts A."/>
            <person name="Saif S."/>
            <person name="Shea T."/>
            <person name="Shenoy N."/>
            <person name="Sisk P."/>
            <person name="Stolte C."/>
            <person name="Sykes S."/>
            <person name="Yandava C."/>
            <person name="Wortman J."/>
            <person name="Nusbaum C."/>
            <person name="Birren B."/>
        </authorList>
    </citation>
    <scope>NUCLEOTIDE SEQUENCE</scope>
    <source>
        <strain evidence="4">ATCC 64411</strain>
    </source>
</reference>
<name>A0A0C4DVD6_MAGP6</name>
<dbReference type="OrthoDB" id="78088at2759"/>
<feature type="region of interest" description="Disordered" evidence="2">
    <location>
        <begin position="105"/>
        <end position="407"/>
    </location>
</feature>
<feature type="compositionally biased region" description="Polar residues" evidence="2">
    <location>
        <begin position="18"/>
        <end position="28"/>
    </location>
</feature>
<dbReference type="PANTHER" id="PTHR22100">
    <property type="entry name" value="WINGS APART-LIKE PROTEIN HOMOLOG"/>
    <property type="match status" value="1"/>
</dbReference>
<proteinExistence type="inferred from homology"/>
<keyword evidence="6" id="KW-1185">Reference proteome</keyword>
<evidence type="ECO:0000256" key="2">
    <source>
        <dbReference type="SAM" id="MobiDB-lite"/>
    </source>
</evidence>
<dbReference type="EnsemblFungi" id="MAPG_03940T0">
    <property type="protein sequence ID" value="MAPG_03940T0"/>
    <property type="gene ID" value="MAPG_03940"/>
</dbReference>
<dbReference type="eggNOG" id="ENOG502RZXD">
    <property type="taxonomic scope" value="Eukaryota"/>
</dbReference>
<comment type="similarity">
    <text evidence="1">Belongs to the WAPL family.</text>
</comment>
<protein>
    <recommendedName>
        <fullName evidence="3">Wings apart-like protein C-terminal domain-containing protein</fullName>
    </recommendedName>
</protein>
<feature type="compositionally biased region" description="Low complexity" evidence="2">
    <location>
        <begin position="29"/>
        <end position="40"/>
    </location>
</feature>
<feature type="domain" description="Wings apart-like protein C-terminal" evidence="3">
    <location>
        <begin position="468"/>
        <end position="815"/>
    </location>
</feature>
<reference evidence="5" key="4">
    <citation type="journal article" date="2015" name="G3 (Bethesda)">
        <title>Genome sequences of three phytopathogenic species of the Magnaporthaceae family of fungi.</title>
        <authorList>
            <person name="Okagaki L.H."/>
            <person name="Nunes C.C."/>
            <person name="Sailsbery J."/>
            <person name="Clay B."/>
            <person name="Brown D."/>
            <person name="John T."/>
            <person name="Oh Y."/>
            <person name="Young N."/>
            <person name="Fitzgerald M."/>
            <person name="Haas B.J."/>
            <person name="Zeng Q."/>
            <person name="Young S."/>
            <person name="Adiconis X."/>
            <person name="Fan L."/>
            <person name="Levin J.Z."/>
            <person name="Mitchell T.K."/>
            <person name="Okubara P.A."/>
            <person name="Farman M.L."/>
            <person name="Kohn L.M."/>
            <person name="Birren B."/>
            <person name="Ma L.-J."/>
            <person name="Dean R.A."/>
        </authorList>
    </citation>
    <scope>NUCLEOTIDE SEQUENCE</scope>
    <source>
        <strain evidence="5">ATCC 64411 / 73-15</strain>
    </source>
</reference>
<feature type="compositionally biased region" description="Basic and acidic residues" evidence="2">
    <location>
        <begin position="73"/>
        <end position="85"/>
    </location>
</feature>
<dbReference type="InterPro" id="IPR039874">
    <property type="entry name" value="WAPL"/>
</dbReference>
<feature type="compositionally biased region" description="Basic and acidic residues" evidence="2">
    <location>
        <begin position="151"/>
        <end position="160"/>
    </location>
</feature>
<feature type="compositionally biased region" description="Low complexity" evidence="2">
    <location>
        <begin position="342"/>
        <end position="353"/>
    </location>
</feature>
<feature type="compositionally biased region" description="Polar residues" evidence="2">
    <location>
        <begin position="359"/>
        <end position="373"/>
    </location>
</feature>
<reference evidence="4" key="2">
    <citation type="submission" date="2010-05" db="EMBL/GenBank/DDBJ databases">
        <title>The Genome Sequence of Magnaporthe poae strain ATCC 64411.</title>
        <authorList>
            <consortium name="The Broad Institute Genome Sequencing Platform"/>
            <consortium name="Broad Institute Genome Sequencing Center for Infectious Disease"/>
            <person name="Ma L.-J."/>
            <person name="Dead R."/>
            <person name="Young S."/>
            <person name="Zeng Q."/>
            <person name="Koehrsen M."/>
            <person name="Alvarado L."/>
            <person name="Berlin A."/>
            <person name="Chapman S.B."/>
            <person name="Chen Z."/>
            <person name="Freedman E."/>
            <person name="Gellesch M."/>
            <person name="Goldberg J."/>
            <person name="Griggs A."/>
            <person name="Gujja S."/>
            <person name="Heilman E.R."/>
            <person name="Heiman D."/>
            <person name="Hepburn T."/>
            <person name="Howarth C."/>
            <person name="Jen D."/>
            <person name="Larson L."/>
            <person name="Mehta T."/>
            <person name="Neiman D."/>
            <person name="Pearson M."/>
            <person name="Roberts A."/>
            <person name="Saif S."/>
            <person name="Shea T."/>
            <person name="Shenoy N."/>
            <person name="Sisk P."/>
            <person name="Stolte C."/>
            <person name="Sykes S."/>
            <person name="Walk T."/>
            <person name="White J."/>
            <person name="Yandava C."/>
            <person name="Haas B."/>
            <person name="Nusbaum C."/>
            <person name="Birren B."/>
        </authorList>
    </citation>
    <scope>NUCLEOTIDE SEQUENCE</scope>
    <source>
        <strain evidence="4">ATCC 64411</strain>
    </source>
</reference>
<dbReference type="PANTHER" id="PTHR22100:SF13">
    <property type="entry name" value="WINGS APART-LIKE PROTEIN HOMOLOG"/>
    <property type="match status" value="1"/>
</dbReference>
<evidence type="ECO:0000256" key="1">
    <source>
        <dbReference type="ARBA" id="ARBA00006854"/>
    </source>
</evidence>
<dbReference type="InterPro" id="IPR011989">
    <property type="entry name" value="ARM-like"/>
</dbReference>
<dbReference type="OMA" id="NNKPKAC"/>
<dbReference type="STRING" id="644358.A0A0C4DVD6"/>
<accession>A0A0C4DVD6</accession>
<feature type="region of interest" description="Disordered" evidence="2">
    <location>
        <begin position="1"/>
        <end position="91"/>
    </location>
</feature>
<feature type="compositionally biased region" description="Low complexity" evidence="2">
    <location>
        <begin position="214"/>
        <end position="229"/>
    </location>
</feature>
<feature type="compositionally biased region" description="Polar residues" evidence="2">
    <location>
        <begin position="63"/>
        <end position="72"/>
    </location>
</feature>
<dbReference type="InterPro" id="IPR022771">
    <property type="entry name" value="WAPL_C"/>
</dbReference>
<sequence>MMSAGAEVEVAPKRRAATTYSRNKTRNGLLSEAESTASSSRDVVASQPSENTKSRIQERNAPARTTSSMQSRENQKRPETARKNDSGAQAKLSSFGFVVGAGKEAETAEMAQDPKLPMKRKPTQQPVARQPKKQRSSSPDPYAFPGDLEDERPKLTREKTAPLGIKKRPARLSPSGASSCSAPATVSTAAPAKTARKSIPVRPPRKLKPPPTELPAVVPVPAAPKPVVARDSPISLKDEPARRASPEKRTRPPVAEEDAAKEAATRRRSPQKMQVEPPPPATDVAPRLRAPVTKAVSTERQTAMLPTRRKVVSSDGEEGAKTPPVKRRPRLIDALTAQAERSPSPSSSSSGSGDESEVEQTPASSGLQGTETPNDMGGSGYGSTPASETPRPRTFARQISMPRKPGLKYTYSQQRTMLADDFMSGLDSDKAEEMALSQSLLDAPSLIKDSAFDFDDGLVEDASTSGAVRSLHELRKAGANNRTTDEMNDILDRVGAPTAKPSSGRRNALLEMAQKSQQKTFRRQFADHHNATPTLLKGIGGETDPIAGYLMAAVLVIFLESATSSNLTRQLPFEDLARLIDLLLTLDTDIAVLAKDRKSNMSKFAQTNLAGIKTCLLQLKIWDGAQPTVLTPRTLALKCLHLIMQQSVVEDLEDLFSAPVTTRVFGFLASAAEDRTSQSWDFPQQAESLDLFLALSLLHRYSVFAMQTSAGVVWNKKHLPVVARILETSMTHRAEQLGELEMLVLKLTLNTANNNQAAHSLFLEKSILLELARAACSAFDEMVQSLAAGSFVRTVLDTLVLILGVMINISEHGESAGRTLDGTEALDRLIGVFLRYRSRTAEADSEEKTHINVAFGYLSVLLGYLCHYDPIRRTFETLNAGGGLEPLLNSIREFAVLHEKSEAAAAAESAGGEDDHGSSSRRLRALAERLASMRR</sequence>
<dbReference type="Pfam" id="PF07814">
    <property type="entry name" value="WAPL"/>
    <property type="match status" value="1"/>
</dbReference>
<evidence type="ECO:0000313" key="4">
    <source>
        <dbReference type="EMBL" id="KLU84906.1"/>
    </source>
</evidence>
<dbReference type="AlphaFoldDB" id="A0A0C4DVD6"/>
<dbReference type="VEuPathDB" id="FungiDB:MAPG_03940"/>
<reference evidence="6" key="1">
    <citation type="submission" date="2010-05" db="EMBL/GenBank/DDBJ databases">
        <title>The genome sequence of Magnaporthe poae strain ATCC 64411.</title>
        <authorList>
            <person name="Ma L.-J."/>
            <person name="Dead R."/>
            <person name="Young S."/>
            <person name="Zeng Q."/>
            <person name="Koehrsen M."/>
            <person name="Alvarado L."/>
            <person name="Berlin A."/>
            <person name="Chapman S.B."/>
            <person name="Chen Z."/>
            <person name="Freedman E."/>
            <person name="Gellesch M."/>
            <person name="Goldberg J."/>
            <person name="Griggs A."/>
            <person name="Gujja S."/>
            <person name="Heilman E.R."/>
            <person name="Heiman D."/>
            <person name="Hepburn T."/>
            <person name="Howarth C."/>
            <person name="Jen D."/>
            <person name="Larson L."/>
            <person name="Mehta T."/>
            <person name="Neiman D."/>
            <person name="Pearson M."/>
            <person name="Roberts A."/>
            <person name="Saif S."/>
            <person name="Shea T."/>
            <person name="Shenoy N."/>
            <person name="Sisk P."/>
            <person name="Stolte C."/>
            <person name="Sykes S."/>
            <person name="Walk T."/>
            <person name="White J."/>
            <person name="Yandava C."/>
            <person name="Haas B."/>
            <person name="Nusbaum C."/>
            <person name="Birren B."/>
        </authorList>
    </citation>
    <scope>NUCLEOTIDE SEQUENCE [LARGE SCALE GENOMIC DNA]</scope>
    <source>
        <strain evidence="6">ATCC 64411 / 73-15</strain>
    </source>
</reference>
<organism evidence="5 6">
    <name type="scientific">Magnaporthiopsis poae (strain ATCC 64411 / 73-15)</name>
    <name type="common">Kentucky bluegrass fungus</name>
    <name type="synonym">Magnaporthe poae</name>
    <dbReference type="NCBI Taxonomy" id="644358"/>
    <lineage>
        <taxon>Eukaryota</taxon>
        <taxon>Fungi</taxon>
        <taxon>Dikarya</taxon>
        <taxon>Ascomycota</taxon>
        <taxon>Pezizomycotina</taxon>
        <taxon>Sordariomycetes</taxon>
        <taxon>Sordariomycetidae</taxon>
        <taxon>Magnaporthales</taxon>
        <taxon>Magnaporthaceae</taxon>
        <taxon>Magnaporthiopsis</taxon>
    </lineage>
</organism>
<feature type="compositionally biased region" description="Basic and acidic residues" evidence="2">
    <location>
        <begin position="236"/>
        <end position="250"/>
    </location>
</feature>
<dbReference type="Gene3D" id="1.25.10.10">
    <property type="entry name" value="Leucine-rich Repeat Variant"/>
    <property type="match status" value="1"/>
</dbReference>
<evidence type="ECO:0000259" key="3">
    <source>
        <dbReference type="Pfam" id="PF07814"/>
    </source>
</evidence>
<reference evidence="5" key="5">
    <citation type="submission" date="2015-06" db="UniProtKB">
        <authorList>
            <consortium name="EnsemblFungi"/>
        </authorList>
    </citation>
    <scope>IDENTIFICATION</scope>
    <source>
        <strain evidence="5">ATCC 64411</strain>
    </source>
</reference>
<dbReference type="EMBL" id="GL876968">
    <property type="protein sequence ID" value="KLU84906.1"/>
    <property type="molecule type" value="Genomic_DNA"/>
</dbReference>
<dbReference type="EMBL" id="ADBL01000931">
    <property type="status" value="NOT_ANNOTATED_CDS"/>
    <property type="molecule type" value="Genomic_DNA"/>
</dbReference>
<evidence type="ECO:0000313" key="5">
    <source>
        <dbReference type="EnsemblFungi" id="MAPG_03940T0"/>
    </source>
</evidence>
<feature type="compositionally biased region" description="Low complexity" evidence="2">
    <location>
        <begin position="173"/>
        <end position="193"/>
    </location>
</feature>
<evidence type="ECO:0000313" key="6">
    <source>
        <dbReference type="Proteomes" id="UP000011715"/>
    </source>
</evidence>
<gene>
    <name evidence="4" type="ORF">MAPG_03940</name>
</gene>
<dbReference type="Proteomes" id="UP000011715">
    <property type="component" value="Unassembled WGS sequence"/>
</dbReference>